<dbReference type="Proteomes" id="UP000572051">
    <property type="component" value="Unassembled WGS sequence"/>
</dbReference>
<comment type="caution">
    <text evidence="1">The sequence shown here is derived from an EMBL/GenBank/DDBJ whole genome shotgun (WGS) entry which is preliminary data.</text>
</comment>
<name>A0A7Z0EJ55_9ACTN</name>
<gene>
    <name evidence="1" type="ORF">HNR10_000725</name>
</gene>
<sequence>MKCTDSPPRNPRVLRPLNPALAAAVEQRRARLGMPGPHTPPLPTPSGIRALLALSRPAHQRQGVRA</sequence>
<dbReference type="AlphaFoldDB" id="A0A7Z0EJ55"/>
<reference evidence="1 2" key="1">
    <citation type="submission" date="2020-07" db="EMBL/GenBank/DDBJ databases">
        <title>Sequencing the genomes of 1000 actinobacteria strains.</title>
        <authorList>
            <person name="Klenk H.-P."/>
        </authorList>
    </citation>
    <scope>NUCLEOTIDE SEQUENCE [LARGE SCALE GENOMIC DNA]</scope>
    <source>
        <strain evidence="1 2">DSM 44442</strain>
    </source>
</reference>
<protein>
    <submittedName>
        <fullName evidence="1">Uncharacterized protein</fullName>
    </submittedName>
</protein>
<dbReference type="EMBL" id="JACCFS010000001">
    <property type="protein sequence ID" value="NYJ32844.1"/>
    <property type="molecule type" value="Genomic_DNA"/>
</dbReference>
<organism evidence="1 2">
    <name type="scientific">Nocardiopsis aegyptia</name>
    <dbReference type="NCBI Taxonomy" id="220378"/>
    <lineage>
        <taxon>Bacteria</taxon>
        <taxon>Bacillati</taxon>
        <taxon>Actinomycetota</taxon>
        <taxon>Actinomycetes</taxon>
        <taxon>Streptosporangiales</taxon>
        <taxon>Nocardiopsidaceae</taxon>
        <taxon>Nocardiopsis</taxon>
    </lineage>
</organism>
<proteinExistence type="predicted"/>
<accession>A0A7Z0EJ55</accession>
<keyword evidence="2" id="KW-1185">Reference proteome</keyword>
<evidence type="ECO:0000313" key="1">
    <source>
        <dbReference type="EMBL" id="NYJ32844.1"/>
    </source>
</evidence>
<evidence type="ECO:0000313" key="2">
    <source>
        <dbReference type="Proteomes" id="UP000572051"/>
    </source>
</evidence>